<keyword evidence="11" id="KW-0788">Thiol protease</keyword>
<dbReference type="GO" id="GO:0003723">
    <property type="term" value="F:RNA binding"/>
    <property type="evidence" value="ECO:0007669"/>
    <property type="project" value="InterPro"/>
</dbReference>
<name>A0A2U8JQ91_9VIRU</name>
<feature type="region of interest" description="Disordered" evidence="15">
    <location>
        <begin position="192"/>
        <end position="221"/>
    </location>
</feature>
<dbReference type="Gene3D" id="3.30.70.270">
    <property type="match status" value="1"/>
</dbReference>
<evidence type="ECO:0000256" key="1">
    <source>
        <dbReference type="ARBA" id="ARBA00004328"/>
    </source>
</evidence>
<dbReference type="Pfam" id="PF08762">
    <property type="entry name" value="CRPV_capsid"/>
    <property type="match status" value="1"/>
</dbReference>
<evidence type="ECO:0000259" key="17">
    <source>
        <dbReference type="PROSITE" id="PS51218"/>
    </source>
</evidence>
<feature type="domain" description="SF3 helicase" evidence="17">
    <location>
        <begin position="1315"/>
        <end position="1486"/>
    </location>
</feature>
<dbReference type="CDD" id="cd00205">
    <property type="entry name" value="rhv_like"/>
    <property type="match status" value="1"/>
</dbReference>
<evidence type="ECO:0000256" key="14">
    <source>
        <dbReference type="ARBA" id="ARBA00022953"/>
    </source>
</evidence>
<dbReference type="InterPro" id="IPR043128">
    <property type="entry name" value="Rev_trsase/Diguanyl_cyclase"/>
</dbReference>
<evidence type="ECO:0000259" key="18">
    <source>
        <dbReference type="PROSITE" id="PS51874"/>
    </source>
</evidence>
<proteinExistence type="predicted"/>
<keyword evidence="3" id="KW-0696">RNA-directed RNA polymerase</keyword>
<keyword evidence="8" id="KW-0547">Nucleotide-binding</keyword>
<dbReference type="Pfam" id="PF00680">
    <property type="entry name" value="RdRP_1"/>
    <property type="match status" value="1"/>
</dbReference>
<dbReference type="Gene3D" id="2.40.10.10">
    <property type="entry name" value="Trypsin-like serine proteases"/>
    <property type="match status" value="1"/>
</dbReference>
<keyword evidence="5" id="KW-0645">Protease</keyword>
<evidence type="ECO:0000256" key="6">
    <source>
        <dbReference type="ARBA" id="ARBA00022679"/>
    </source>
</evidence>
<evidence type="ECO:0000313" key="19">
    <source>
        <dbReference type="EMBL" id="AWK77860.1"/>
    </source>
</evidence>
<dbReference type="GO" id="GO:0039694">
    <property type="term" value="P:viral RNA genome replication"/>
    <property type="evidence" value="ECO:0007669"/>
    <property type="project" value="InterPro"/>
</dbReference>
<dbReference type="InterPro" id="IPR043502">
    <property type="entry name" value="DNA/RNA_pol_sf"/>
</dbReference>
<dbReference type="InterPro" id="IPR029053">
    <property type="entry name" value="Viral_coat"/>
</dbReference>
<dbReference type="InterPro" id="IPR007094">
    <property type="entry name" value="RNA-dir_pol_PSvirus"/>
</dbReference>
<feature type="domain" description="Peptidase C3" evidence="18">
    <location>
        <begin position="1927"/>
        <end position="2142"/>
    </location>
</feature>
<dbReference type="InterPro" id="IPR043504">
    <property type="entry name" value="Peptidase_S1_PA_chymotrypsin"/>
</dbReference>
<keyword evidence="4" id="KW-0167">Capsid protein</keyword>
<dbReference type="GO" id="GO:0005524">
    <property type="term" value="F:ATP binding"/>
    <property type="evidence" value="ECO:0007669"/>
    <property type="project" value="UniProtKB-KW"/>
</dbReference>
<evidence type="ECO:0000256" key="13">
    <source>
        <dbReference type="ARBA" id="ARBA00022844"/>
    </source>
</evidence>
<dbReference type="InterPro" id="IPR000605">
    <property type="entry name" value="Helicase_SF3_ssDNA/RNA_vir"/>
</dbReference>
<feature type="region of interest" description="Disordered" evidence="15">
    <location>
        <begin position="1012"/>
        <end position="1032"/>
    </location>
</feature>
<evidence type="ECO:0000256" key="12">
    <source>
        <dbReference type="ARBA" id="ARBA00022840"/>
    </source>
</evidence>
<keyword evidence="6" id="KW-0808">Transferase</keyword>
<comment type="subcellular location">
    <subcellularLocation>
        <location evidence="1">Virion</location>
    </subcellularLocation>
</comment>
<dbReference type="GO" id="GO:0019028">
    <property type="term" value="C:viral capsid"/>
    <property type="evidence" value="ECO:0007669"/>
    <property type="project" value="UniProtKB-KW"/>
</dbReference>
<protein>
    <recommendedName>
        <fullName evidence="2">Genome polyprotein</fullName>
    </recommendedName>
</protein>
<dbReference type="GO" id="GO:0003968">
    <property type="term" value="F:RNA-directed RNA polymerase activity"/>
    <property type="evidence" value="ECO:0007669"/>
    <property type="project" value="UniProtKB-KW"/>
</dbReference>
<feature type="compositionally biased region" description="Polar residues" evidence="15">
    <location>
        <begin position="199"/>
        <end position="214"/>
    </location>
</feature>
<keyword evidence="13" id="KW-0946">Virion</keyword>
<dbReference type="Gene3D" id="1.20.960.20">
    <property type="match status" value="1"/>
</dbReference>
<evidence type="ECO:0000256" key="3">
    <source>
        <dbReference type="ARBA" id="ARBA00022484"/>
    </source>
</evidence>
<dbReference type="CDD" id="cd23169">
    <property type="entry name" value="ps-ssRNAv-Picornavirales"/>
    <property type="match status" value="1"/>
</dbReference>
<keyword evidence="9" id="KW-0378">Hydrolase</keyword>
<dbReference type="InterPro" id="IPR044067">
    <property type="entry name" value="PCV_3C_PRO"/>
</dbReference>
<feature type="domain" description="RdRp catalytic" evidence="16">
    <location>
        <begin position="2437"/>
        <end position="2565"/>
    </location>
</feature>
<evidence type="ECO:0000256" key="15">
    <source>
        <dbReference type="SAM" id="MobiDB-lite"/>
    </source>
</evidence>
<dbReference type="PROSITE" id="PS50507">
    <property type="entry name" value="RDRP_SSRNA_POS"/>
    <property type="match status" value="1"/>
</dbReference>
<evidence type="ECO:0000256" key="8">
    <source>
        <dbReference type="ARBA" id="ARBA00022741"/>
    </source>
</evidence>
<keyword evidence="10" id="KW-0347">Helicase</keyword>
<evidence type="ECO:0000256" key="7">
    <source>
        <dbReference type="ARBA" id="ARBA00022695"/>
    </source>
</evidence>
<dbReference type="GO" id="GO:0006508">
    <property type="term" value="P:proteolysis"/>
    <property type="evidence" value="ECO:0007669"/>
    <property type="project" value="UniProtKB-KW"/>
</dbReference>
<evidence type="ECO:0000256" key="10">
    <source>
        <dbReference type="ARBA" id="ARBA00022806"/>
    </source>
</evidence>
<organism evidence="19">
    <name type="scientific">Bundaberg bee virus 4</name>
    <dbReference type="NCBI Taxonomy" id="2201287"/>
    <lineage>
        <taxon>Viruses</taxon>
        <taxon>Riboviria</taxon>
        <taxon>Orthornavirae</taxon>
        <taxon>Pisuviricota</taxon>
        <taxon>Pisoniviricetes</taxon>
        <taxon>Picornavirales</taxon>
    </lineage>
</organism>
<evidence type="ECO:0000256" key="11">
    <source>
        <dbReference type="ARBA" id="ARBA00022807"/>
    </source>
</evidence>
<dbReference type="InterPro" id="IPR033703">
    <property type="entry name" value="Rhv-like"/>
</dbReference>
<evidence type="ECO:0000256" key="9">
    <source>
        <dbReference type="ARBA" id="ARBA00022801"/>
    </source>
</evidence>
<dbReference type="InterPro" id="IPR009003">
    <property type="entry name" value="Peptidase_S1_PA"/>
</dbReference>
<dbReference type="InterPro" id="IPR001205">
    <property type="entry name" value="RNA-dir_pol_C"/>
</dbReference>
<evidence type="ECO:0000256" key="5">
    <source>
        <dbReference type="ARBA" id="ARBA00022670"/>
    </source>
</evidence>
<evidence type="ECO:0000259" key="16">
    <source>
        <dbReference type="PROSITE" id="PS50507"/>
    </source>
</evidence>
<evidence type="ECO:0000256" key="4">
    <source>
        <dbReference type="ARBA" id="ARBA00022561"/>
    </source>
</evidence>
<keyword evidence="7" id="KW-0548">Nucleotidyltransferase</keyword>
<keyword evidence="12" id="KW-0067">ATP-binding</keyword>
<dbReference type="SUPFAM" id="SSF50494">
    <property type="entry name" value="Trypsin-like serine proteases"/>
    <property type="match status" value="1"/>
</dbReference>
<dbReference type="Pfam" id="PF00910">
    <property type="entry name" value="RNA_helicase"/>
    <property type="match status" value="1"/>
</dbReference>
<dbReference type="GO" id="GO:0004197">
    <property type="term" value="F:cysteine-type endopeptidase activity"/>
    <property type="evidence" value="ECO:0007669"/>
    <property type="project" value="InterPro"/>
</dbReference>
<accession>A0A2U8JQ91</accession>
<dbReference type="GO" id="GO:0006351">
    <property type="term" value="P:DNA-templated transcription"/>
    <property type="evidence" value="ECO:0007669"/>
    <property type="project" value="InterPro"/>
</dbReference>
<dbReference type="Gene3D" id="2.60.120.20">
    <property type="match status" value="3"/>
</dbReference>
<dbReference type="InterPro" id="IPR014872">
    <property type="entry name" value="Dicistrovirus_capsid-polyPr_C"/>
</dbReference>
<reference evidence="19" key="1">
    <citation type="journal article" date="2018" name="J. Gen. Virol.">
        <title>Metagenomic analysis of Varroa-free Australian honey bees (Apis mellifera) shows a diverse Picornavirales virome.</title>
        <authorList>
            <person name="Roberts J.M."/>
            <person name="Anderson D.L."/>
            <person name="Durr P.A."/>
        </authorList>
    </citation>
    <scope>NUCLEOTIDE SEQUENCE</scope>
    <source>
        <strain evidence="19">QLD-11</strain>
    </source>
</reference>
<dbReference type="SUPFAM" id="SSF88633">
    <property type="entry name" value="Positive stranded ssRNA viruses"/>
    <property type="match status" value="3"/>
</dbReference>
<reference evidence="19" key="2">
    <citation type="submission" date="2018-02" db="EMBL/GenBank/DDBJ databases">
        <authorList>
            <person name="Anderson D."/>
            <person name="Durr P."/>
        </authorList>
    </citation>
    <scope>NUCLEOTIDE SEQUENCE</scope>
    <source>
        <strain evidence="19">QLD-11</strain>
    </source>
</reference>
<dbReference type="EMBL" id="MG995705">
    <property type="protein sequence ID" value="AWK77860.1"/>
    <property type="molecule type" value="Genomic_RNA"/>
</dbReference>
<evidence type="ECO:0000256" key="2">
    <source>
        <dbReference type="ARBA" id="ARBA00020107"/>
    </source>
</evidence>
<dbReference type="PROSITE" id="PS51218">
    <property type="entry name" value="SF3_HELICASE_2"/>
    <property type="match status" value="1"/>
</dbReference>
<keyword evidence="14" id="KW-0693">Viral RNA replication</keyword>
<dbReference type="GO" id="GO:0003724">
    <property type="term" value="F:RNA helicase activity"/>
    <property type="evidence" value="ECO:0007669"/>
    <property type="project" value="InterPro"/>
</dbReference>
<dbReference type="SUPFAM" id="SSF56672">
    <property type="entry name" value="DNA/RNA polymerases"/>
    <property type="match status" value="1"/>
</dbReference>
<dbReference type="InterPro" id="IPR014759">
    <property type="entry name" value="Helicase_SF3_ssRNA_vir"/>
</dbReference>
<dbReference type="PROSITE" id="PS51874">
    <property type="entry name" value="PCV_3C_PRO"/>
    <property type="match status" value="1"/>
</dbReference>
<sequence length="2718" mass="309395">MFGIDDVEPKAFTSSTAIRLRRGDNGRNFQCDYSFADGTLGHIYYTPVNGNNSKFSVNNYQRSIPDRIDTHESYDDDGFYVAHLNSWIHRQSLSLDATSYQKDTGNSECQRWKTGKKIKFTHGSLTAFAFGNSLKLARERVAYMILNHMQQKVIATENEILEFVTSSWKSVKPEYEAISLNRNVVRCEADVDHSKESMQGDSTQQSDKANNTIVTRDENKTVSSPKEIAAVHQFASSEPVANFDMAVNRWVPLKSISVDTNMGINKIINAYYLPESLYTEIAETINLMPFENYIYSELDMAFKFVVNANKFQCGKVICSVKFDSTFSETSFNSVHSALCRPHVILDLSVNNEGELHIPFRYHRALMRNTTVYDNTPARPSKYATVLVQVLSQLRTGTDNATKVYIRPFATFRRAQFAATSYQVKTEMDTIVDIVDTLAPNPALHAILSGVERLLTNPGKGRNRDKPTDLSAQIVIPHPARSFGHGKGPMNVVPMRVDPTTMTSLEFVKPYPDDPITTLQIAQIWGIRSSFKWSSSQTENTEIFSMLLDPSSRERDMSNCPFTPLEQMTSLYQFWNGTIELRFDFVSNAFHTGSVLFSIEFGRPVGDDESQLSKVASNYTKTFHLGEQKSVTIRVPYIYDTLWRRSNTLPFVPVRQDQESIEGNYALGVKQQISTKLSCRVINQLLPVQTVSQTIDVLVFMRASPNYRLHSLKQSGLRSLFSQSSQKQFPREFTTSVQVSNDRNRFNEVKRDKIPNTIVTQMDSGEKEDLDPTDQFALGLDGGTTQTNDSQVVIKDIIRRPVLIIYRGRIVEQDHQVKDTGSNSAYFLPIMAPTRLYLAENMSGNVKTIVNTPQCRLLSMFKFYRGSCRFTILIHDTLAEPVFVTHISHTGCHLYGNNLMCNKETPSYSDPIFGSGLHTEVIVPSINPMMTFEVPFDTENSWVCNQIDSLHDNIPWRDRGDINCGHLAISSYQERYATVWWSAGDDFELGNFYGVEEVSSNFALMPSDKNPTIKTQSDVDFDDSEISDSRPTFSEHNTEVMDVKIPKELRNEIVQTSQEARALITDLRTTIMPQADHIFKVLKDLITPMIPTKDSEIKLQVVYEILWNIATALVTRNWAAVGMSIFRSVCSMLDLNDYIQIAITYASKLGNAMKQIVTRKTEAEVTTTNSTLVGILVGFIGQLFRVTLDRKKYNNLFDNIMDKMTTTSTFTYLNHSLLYIQRIYGAIAQLASDAIGKMDPEVNALKMLCENNIAISKFADDVHQMTTTVNYQMFKDATFRLKYWKTYMQSMQIQKLLATAPPSYAKPGLAKLCLDMKRHAEENTANLMSHPCRPEPLCIQITGAAGIGKSYLSNAIISSLAKQVNPELYKGGLAYTRNPASKWWNGFRGEFSIVYDDFCNLNNTEHLTTQLGELFALKTRQDFIPEMAAIEKKEIYAAPMLLMLLSNQDFPSCISNIAFTEEAVYRRRDVLVKAVLKDEYKGKNPRDIDTMITSNYGHLLFYLHNNPREKNAGYQECGLTWEELNSILSTTFKKHLDFERVEVRKRLHAMQSHIGGIGIGEIDLIDPFSIFYSIEAKEESKREHWVPSEALEASVMKLSYIMSTITRQPNTESDEIDELHEIKECASCHIVQEITFTCVNKHALCATCILEDTDTSICSLCRVSERLPKNKFMEWFAKFNGKVHEFIELVMKGGKQFVLRVLARIRTIIANYQVKAEIEDPYNPLHLEVNRHVLEQLTSIKTSKLPECYHHMVIERPDEITYMATDEPSWRVLIDIKGVPSYLQIPLHACSETCPLRNQAAYNEAINRYIACNTNMLASNLVTYYNCSSIDKTQLFKRIPIFLQPKIEIEESKPWYHYLSGFFAKYKKFFIILASIGVCVGAVVAITQLTRNEGIDSEAVVYENGNISRLKQKIKITRNKRERIIRSQSDMSDVVESKLMSNYVIMRLWDQGAEKGSLVLTGIYSHQAVFPKHSLRAIDRAVIRGWTFTIEPALYCVDKRNYLRSKYTYDIKDFRVINDTDIACMQLPASYPLFKDIRKFFCTEEEASQHLPREAYLVLAPTKSRQLIHVKDVDISGVQKAITSIDPEGESYVVDLAIVYDHSEKGACGSMLLLENRVRPIYAMHVAGENGIGYGLQLTQEALKNIVRTEVVVELEDIELTPIQDEPNCFLLSEEAKVKYLGVTPRALKPYIPNNSEIMRSAIYHKAGFQTFKEPAILSPTDPRYKRLGFPKPPLWYGCNKHGIRSIDFATSTLDTVLNVIWTTKFESMKPLIVSPTRMNPIEAVVGIPGMEYYEPIRLNTSSGYPWQRIGESTTKECWIKPIRNQQEQMIDCTLHPKLLDEIIRKETLRKQGIQPVTIFVDTLKDETRKTAKVESIGGTRIFCASPVDYTIAQRQNVLHFCAAMMKARFNVHCAVGINAKGTEWTQMVQHLGEVSLRNISTIDYSDFGPALNAQVAKYVVKLLILWNKKYVQGINEVELETLLYECINSVHCAAGTVYQQFCGSPSGASITTIINSLVNMFYIYTAWELLIDSMDKWTLFQNHIRFIVYGDDLIMSISDEFCEIFNARTISNLFAQYNIVATDASKSSETVPYTDIFSASFLKRGFAMHPDGEHWLGPLDWISINDTTQWVRKSSSKESATLQNCEAALLESHAHGIARFNELRARINTALHEAKIKQRFLLTWEEVDKLWFDSGEWPLLIQSTYDPIKQDFFKPYYK</sequence>